<name>A0AAP5H9J3_PAEAM</name>
<dbReference type="InterPro" id="IPR037126">
    <property type="entry name" value="PdaC/RsiV-like_sf"/>
</dbReference>
<dbReference type="Gene3D" id="3.90.640.20">
    <property type="entry name" value="Heat-shock cognate protein, ATPase"/>
    <property type="match status" value="1"/>
</dbReference>
<dbReference type="Gene3D" id="3.30.565.40">
    <property type="entry name" value="Fervidobacterium nodosum Rt17-B1 like"/>
    <property type="match status" value="1"/>
</dbReference>
<keyword evidence="1" id="KW-0732">Signal</keyword>
<feature type="signal peptide" evidence="1">
    <location>
        <begin position="1"/>
        <end position="23"/>
    </location>
</feature>
<dbReference type="EMBL" id="JAVDTR010000016">
    <property type="protein sequence ID" value="MDR6726329.1"/>
    <property type="molecule type" value="Genomic_DNA"/>
</dbReference>
<dbReference type="AlphaFoldDB" id="A0AAP5H9J3"/>
<organism evidence="2 3">
    <name type="scientific">Paenibacillus amylolyticus</name>
    <dbReference type="NCBI Taxonomy" id="1451"/>
    <lineage>
        <taxon>Bacteria</taxon>
        <taxon>Bacillati</taxon>
        <taxon>Bacillota</taxon>
        <taxon>Bacilli</taxon>
        <taxon>Bacillales</taxon>
        <taxon>Paenibacillaceae</taxon>
        <taxon>Paenibacillus</taxon>
    </lineage>
</organism>
<evidence type="ECO:0000313" key="3">
    <source>
        <dbReference type="Proteomes" id="UP001254832"/>
    </source>
</evidence>
<comment type="caution">
    <text evidence="2">The sequence shown here is derived from an EMBL/GenBank/DDBJ whole genome shotgun (WGS) entry which is preliminary data.</text>
</comment>
<dbReference type="Proteomes" id="UP001254832">
    <property type="component" value="Unassembled WGS sequence"/>
</dbReference>
<protein>
    <recommendedName>
        <fullName evidence="4">DUF3298 domain-containing protein</fullName>
    </recommendedName>
</protein>
<proteinExistence type="predicted"/>
<accession>A0AAP5H9J3</accession>
<sequence length="309" mass="35761">MRRISVVLICICIIYGFSPPALTEAAKAPTTIKTAVHMYKGQPYIQISGGNPAVAKSINKILKEHTVKVVDDNRALQQHNRVAWSKTSVKTLYNNQKLLSVVYTDGINYTDDNVGTYIASTYNFDLTTGKRMTLNDVVDTEFKRTNLMSIISQSLQLKYDKGVQIMEKRIYEIPSYYVSEFYYFNKGIVVRFHPTIVAEAAEGFIDVTVPYDQLSDRSISQTVPKYLDYLRTHVSDYIETEMQYFDGYNIGNYYALNNGEYWEQVEPRYYSIPSYSLSPKVRIYKDRTRYYMWVEGTDDAVEVERLVYP</sequence>
<evidence type="ECO:0000256" key="1">
    <source>
        <dbReference type="SAM" id="SignalP"/>
    </source>
</evidence>
<evidence type="ECO:0008006" key="4">
    <source>
        <dbReference type="Google" id="ProtNLM"/>
    </source>
</evidence>
<evidence type="ECO:0000313" key="2">
    <source>
        <dbReference type="EMBL" id="MDR6726329.1"/>
    </source>
</evidence>
<reference evidence="2" key="1">
    <citation type="submission" date="2023-07" db="EMBL/GenBank/DDBJ databases">
        <title>Sorghum-associated microbial communities from plants grown in Nebraska, USA.</title>
        <authorList>
            <person name="Schachtman D."/>
        </authorList>
    </citation>
    <scope>NUCLEOTIDE SEQUENCE</scope>
    <source>
        <strain evidence="2">BE80</strain>
    </source>
</reference>
<gene>
    <name evidence="2" type="ORF">J2W91_004840</name>
</gene>
<feature type="chain" id="PRO_5042889212" description="DUF3298 domain-containing protein" evidence="1">
    <location>
        <begin position="24"/>
        <end position="309"/>
    </location>
</feature>